<protein>
    <submittedName>
        <fullName evidence="1">Uncharacterized protein</fullName>
    </submittedName>
</protein>
<sequence>MSYVIDAVNRFNEMQLKAVVDGQDAVIDVVKKTADYLDRNPEAPEPFQKLVEPVEAFVGNPVEVVRTVAEANKEWAQVWVDFHSKVSDVLAPVSGSVAAAATPIKKSGAARGANA</sequence>
<evidence type="ECO:0000313" key="2">
    <source>
        <dbReference type="Proteomes" id="UP000192772"/>
    </source>
</evidence>
<proteinExistence type="predicted"/>
<gene>
    <name evidence="1" type="ORF">BST23_21775</name>
</gene>
<dbReference type="RefSeq" id="WP_064891810.1">
    <property type="nucleotide sequence ID" value="NZ_LZHS01000005.1"/>
</dbReference>
<dbReference type="EMBL" id="MVHP01000032">
    <property type="protein sequence ID" value="ORA61462.1"/>
    <property type="molecule type" value="Genomic_DNA"/>
</dbReference>
<dbReference type="STRING" id="81858.BST23_21775"/>
<dbReference type="OrthoDB" id="9937916at2"/>
<evidence type="ECO:0000313" key="1">
    <source>
        <dbReference type="EMBL" id="ORA61462.1"/>
    </source>
</evidence>
<name>A0A1A0QDI6_9MYCO</name>
<accession>A0A1A0QDI6</accession>
<accession>A0A1X0CNI6</accession>
<reference evidence="1 2" key="1">
    <citation type="submission" date="2017-02" db="EMBL/GenBank/DDBJ databases">
        <title>The new phylogeny of genus Mycobacterium.</title>
        <authorList>
            <person name="Tortoli E."/>
            <person name="Trovato A."/>
            <person name="Cirillo D.M."/>
        </authorList>
    </citation>
    <scope>NUCLEOTIDE SEQUENCE [LARGE SCALE GENOMIC DNA]</scope>
    <source>
        <strain evidence="1 2">FI-09383</strain>
    </source>
</reference>
<organism evidence="1 2">
    <name type="scientific">Mycolicibacterium elephantis</name>
    <dbReference type="NCBI Taxonomy" id="81858"/>
    <lineage>
        <taxon>Bacteria</taxon>
        <taxon>Bacillati</taxon>
        <taxon>Actinomycetota</taxon>
        <taxon>Actinomycetes</taxon>
        <taxon>Mycobacteriales</taxon>
        <taxon>Mycobacteriaceae</taxon>
        <taxon>Mycolicibacterium</taxon>
    </lineage>
</organism>
<dbReference type="AlphaFoldDB" id="A0A1A0QDI6"/>
<comment type="caution">
    <text evidence="1">The sequence shown here is derived from an EMBL/GenBank/DDBJ whole genome shotgun (WGS) entry which is preliminary data.</text>
</comment>
<dbReference type="Proteomes" id="UP000192772">
    <property type="component" value="Unassembled WGS sequence"/>
</dbReference>